<protein>
    <submittedName>
        <fullName evidence="1">Uncharacterized protein</fullName>
    </submittedName>
</protein>
<proteinExistence type="predicted"/>
<keyword evidence="2" id="KW-1185">Reference proteome</keyword>
<gene>
    <name evidence="1" type="ORF">MENTE1834_LOCUS802</name>
</gene>
<name>A0ACB0XLG5_MELEN</name>
<evidence type="ECO:0000313" key="1">
    <source>
        <dbReference type="EMBL" id="CAK5007527.1"/>
    </source>
</evidence>
<organism evidence="1 2">
    <name type="scientific">Meloidogyne enterolobii</name>
    <name type="common">Root-knot nematode worm</name>
    <name type="synonym">Meloidogyne mayaguensis</name>
    <dbReference type="NCBI Taxonomy" id="390850"/>
    <lineage>
        <taxon>Eukaryota</taxon>
        <taxon>Metazoa</taxon>
        <taxon>Ecdysozoa</taxon>
        <taxon>Nematoda</taxon>
        <taxon>Chromadorea</taxon>
        <taxon>Rhabditida</taxon>
        <taxon>Tylenchina</taxon>
        <taxon>Tylenchomorpha</taxon>
        <taxon>Tylenchoidea</taxon>
        <taxon>Meloidogynidae</taxon>
        <taxon>Meloidogyninae</taxon>
        <taxon>Meloidogyne</taxon>
    </lineage>
</organism>
<dbReference type="EMBL" id="CAVMJV010000001">
    <property type="protein sequence ID" value="CAK5007527.1"/>
    <property type="molecule type" value="Genomic_DNA"/>
</dbReference>
<dbReference type="Proteomes" id="UP001497535">
    <property type="component" value="Unassembled WGS sequence"/>
</dbReference>
<accession>A0ACB0XLG5</accession>
<evidence type="ECO:0000313" key="2">
    <source>
        <dbReference type="Proteomes" id="UP001497535"/>
    </source>
</evidence>
<reference evidence="1" key="1">
    <citation type="submission" date="2023-11" db="EMBL/GenBank/DDBJ databases">
        <authorList>
            <person name="Poullet M."/>
        </authorList>
    </citation>
    <scope>NUCLEOTIDE SEQUENCE</scope>
    <source>
        <strain evidence="1">E1834</strain>
    </source>
</reference>
<comment type="caution">
    <text evidence="1">The sequence shown here is derived from an EMBL/GenBank/DDBJ whole genome shotgun (WGS) entry which is preliminary data.</text>
</comment>
<sequence>MVSDRLFCCKHAGKGRGNDGVSVCSLRLSQSPFIYTFLIKNCKGLPSRDKKGVF</sequence>